<reference evidence="3 4" key="1">
    <citation type="journal article" date="2013" name="Genome Announc.">
        <title>Draft Genome Sequence of Cesiribacter andamanensis Strain AMV16T, Isolated from a Soil Sample from a Mud Volcano in the Andaman Islands, India.</title>
        <authorList>
            <person name="Shivaji S."/>
            <person name="Ara S."/>
            <person name="Begum Z."/>
            <person name="Srinivas T.N."/>
            <person name="Singh A."/>
            <person name="Kumar Pinnaka A."/>
        </authorList>
    </citation>
    <scope>NUCLEOTIDE SEQUENCE [LARGE SCALE GENOMIC DNA]</scope>
    <source>
        <strain evidence="3 4">AMV16</strain>
    </source>
</reference>
<dbReference type="Proteomes" id="UP000011910">
    <property type="component" value="Unassembled WGS sequence"/>
</dbReference>
<dbReference type="eggNOG" id="ENOG5033BDM">
    <property type="taxonomic scope" value="Bacteria"/>
</dbReference>
<comment type="caution">
    <text evidence="3">The sequence shown here is derived from an EMBL/GenBank/DDBJ whole genome shotgun (WGS) entry which is preliminary data.</text>
</comment>
<evidence type="ECO:0000313" key="4">
    <source>
        <dbReference type="Proteomes" id="UP000011910"/>
    </source>
</evidence>
<protein>
    <submittedName>
        <fullName evidence="3">Uncharacterized protein</fullName>
    </submittedName>
</protein>
<evidence type="ECO:0000256" key="1">
    <source>
        <dbReference type="SAM" id="MobiDB-lite"/>
    </source>
</evidence>
<accession>M7N9H9</accession>
<evidence type="ECO:0000313" key="3">
    <source>
        <dbReference type="EMBL" id="EMR03846.1"/>
    </source>
</evidence>
<sequence length="225" mass="24946">MQPKGLLKFLRLESFVQNIIEYAENRIAITKLEIKSKIGDAVRSMIVYMPIAILGLFALMFLSLTLAQALNVWLDSRVWGFLIVSVVYIILCGVLFSLRNSEALKKKIVDGSTSFLKEKSADEKKREKGEEAAVGYQENPAVEHKKFIFEEPESEPEVQQDGQPRAHTAKTEEEEEVIVIDKRAGAPIENRPAASAPAPSREPMPNPAGSTKSSASSSVRNDQQS</sequence>
<evidence type="ECO:0000256" key="2">
    <source>
        <dbReference type="SAM" id="Phobius"/>
    </source>
</evidence>
<dbReference type="RefSeq" id="WP_009194397.1">
    <property type="nucleotide sequence ID" value="NZ_AODQ01000016.1"/>
</dbReference>
<keyword evidence="4" id="KW-1185">Reference proteome</keyword>
<dbReference type="AlphaFoldDB" id="M7N9H9"/>
<keyword evidence="2" id="KW-0812">Transmembrane</keyword>
<proteinExistence type="predicted"/>
<keyword evidence="2" id="KW-1133">Transmembrane helix</keyword>
<gene>
    <name evidence="3" type="ORF">ADICEAN_00995</name>
</gene>
<keyword evidence="2" id="KW-0472">Membrane</keyword>
<dbReference type="Pfam" id="PF07332">
    <property type="entry name" value="Phage_holin_3_6"/>
    <property type="match status" value="1"/>
</dbReference>
<dbReference type="InterPro" id="IPR009937">
    <property type="entry name" value="Phage_holin_3_6"/>
</dbReference>
<dbReference type="EMBL" id="AODQ01000016">
    <property type="protein sequence ID" value="EMR03846.1"/>
    <property type="molecule type" value="Genomic_DNA"/>
</dbReference>
<dbReference type="STRING" id="1279009.ADICEAN_00995"/>
<feature type="transmembrane region" description="Helical" evidence="2">
    <location>
        <begin position="45"/>
        <end position="66"/>
    </location>
</feature>
<name>M7N9H9_9BACT</name>
<feature type="transmembrane region" description="Helical" evidence="2">
    <location>
        <begin position="78"/>
        <end position="98"/>
    </location>
</feature>
<organism evidence="3 4">
    <name type="scientific">Cesiribacter andamanensis AMV16</name>
    <dbReference type="NCBI Taxonomy" id="1279009"/>
    <lineage>
        <taxon>Bacteria</taxon>
        <taxon>Pseudomonadati</taxon>
        <taxon>Bacteroidota</taxon>
        <taxon>Cytophagia</taxon>
        <taxon>Cytophagales</taxon>
        <taxon>Cesiribacteraceae</taxon>
        <taxon>Cesiribacter</taxon>
    </lineage>
</organism>
<dbReference type="OrthoDB" id="983060at2"/>
<feature type="region of interest" description="Disordered" evidence="1">
    <location>
        <begin position="150"/>
        <end position="225"/>
    </location>
</feature>